<dbReference type="Proteomes" id="UP000075243">
    <property type="component" value="Unassembled WGS sequence"/>
</dbReference>
<dbReference type="PANTHER" id="PTHR34072:SF57">
    <property type="entry name" value="RNA-DIRECTED DNA POLYMERASE"/>
    <property type="match status" value="1"/>
</dbReference>
<name>A0A151R2X6_CAJCA</name>
<reference evidence="8" key="1">
    <citation type="journal article" date="2012" name="Nat. Biotechnol.">
        <title>Draft genome sequence of pigeonpea (Cajanus cajan), an orphan legume crop of resource-poor farmers.</title>
        <authorList>
            <person name="Varshney R.K."/>
            <person name="Chen W."/>
            <person name="Li Y."/>
            <person name="Bharti A.K."/>
            <person name="Saxena R.K."/>
            <person name="Schlueter J.A."/>
            <person name="Donoghue M.T."/>
            <person name="Azam S."/>
            <person name="Fan G."/>
            <person name="Whaley A.M."/>
            <person name="Farmer A.D."/>
            <person name="Sheridan J."/>
            <person name="Iwata A."/>
            <person name="Tuteja R."/>
            <person name="Penmetsa R.V."/>
            <person name="Wu W."/>
            <person name="Upadhyaya H.D."/>
            <person name="Yang S.P."/>
            <person name="Shah T."/>
            <person name="Saxena K.B."/>
            <person name="Michael T."/>
            <person name="McCombie W.R."/>
            <person name="Yang B."/>
            <person name="Zhang G."/>
            <person name="Yang H."/>
            <person name="Wang J."/>
            <person name="Spillane C."/>
            <person name="Cook D.R."/>
            <person name="May G.D."/>
            <person name="Xu X."/>
            <person name="Jackson S.A."/>
        </authorList>
    </citation>
    <scope>NUCLEOTIDE SEQUENCE [LARGE SCALE GENOMIC DNA]</scope>
</reference>
<dbReference type="AlphaFoldDB" id="A0A151R2X6"/>
<keyword evidence="5" id="KW-0378">Hydrolase</keyword>
<protein>
    <submittedName>
        <fullName evidence="8">Retrovirus-related Pol polyprotein from transposon 17.6</fullName>
    </submittedName>
</protein>
<feature type="domain" description="Reverse transcriptase RNase H-like" evidence="7">
    <location>
        <begin position="2"/>
        <end position="96"/>
    </location>
</feature>
<evidence type="ECO:0000256" key="5">
    <source>
        <dbReference type="ARBA" id="ARBA00022801"/>
    </source>
</evidence>
<dbReference type="GO" id="GO:0016787">
    <property type="term" value="F:hydrolase activity"/>
    <property type="evidence" value="ECO:0007669"/>
    <property type="project" value="UniProtKB-KW"/>
</dbReference>
<dbReference type="InterPro" id="IPR041373">
    <property type="entry name" value="RT_RNaseH"/>
</dbReference>
<keyword evidence="4" id="KW-0255">Endonuclease</keyword>
<dbReference type="GO" id="GO:0003964">
    <property type="term" value="F:RNA-directed DNA polymerase activity"/>
    <property type="evidence" value="ECO:0007669"/>
    <property type="project" value="UniProtKB-KW"/>
</dbReference>
<evidence type="ECO:0000256" key="6">
    <source>
        <dbReference type="ARBA" id="ARBA00022918"/>
    </source>
</evidence>
<evidence type="ECO:0000259" key="7">
    <source>
        <dbReference type="Pfam" id="PF17917"/>
    </source>
</evidence>
<evidence type="ECO:0000313" key="9">
    <source>
        <dbReference type="Proteomes" id="UP000075243"/>
    </source>
</evidence>
<dbReference type="Gramene" id="C.cajan_40616.t">
    <property type="protein sequence ID" value="C.cajan_40616.t.cds1"/>
    <property type="gene ID" value="C.cajan_40616"/>
</dbReference>
<dbReference type="GO" id="GO:0004519">
    <property type="term" value="F:endonuclease activity"/>
    <property type="evidence" value="ECO:0007669"/>
    <property type="project" value="UniProtKB-KW"/>
</dbReference>
<evidence type="ECO:0000256" key="3">
    <source>
        <dbReference type="ARBA" id="ARBA00022722"/>
    </source>
</evidence>
<dbReference type="CDD" id="cd09274">
    <property type="entry name" value="RNase_HI_RT_Ty3"/>
    <property type="match status" value="1"/>
</dbReference>
<proteinExistence type="predicted"/>
<dbReference type="InterPro" id="IPR043502">
    <property type="entry name" value="DNA/RNA_pol_sf"/>
</dbReference>
<evidence type="ECO:0000256" key="1">
    <source>
        <dbReference type="ARBA" id="ARBA00022679"/>
    </source>
</evidence>
<dbReference type="EMBL" id="KQ484160">
    <property type="protein sequence ID" value="KYP36900.1"/>
    <property type="molecule type" value="Genomic_DNA"/>
</dbReference>
<sequence>MCDASNFALGAVLAQRVRRLSHVIAYASRTLDEAQVNYTTTEKELLAIVFALYKLCSYLLGSRIIVFSDHATLRFLLKKPDAKPRLIRWMLHLQEFDIEIKDRNVENLVADHMSRIQGGVLIPFLLKMIFLRIN</sequence>
<evidence type="ECO:0000256" key="2">
    <source>
        <dbReference type="ARBA" id="ARBA00022695"/>
    </source>
</evidence>
<gene>
    <name evidence="8" type="ORF">KK1_041951</name>
</gene>
<dbReference type="PANTHER" id="PTHR34072">
    <property type="entry name" value="ENZYMATIC POLYPROTEIN-RELATED"/>
    <property type="match status" value="1"/>
</dbReference>
<dbReference type="FunFam" id="3.10.20.370:FF:000001">
    <property type="entry name" value="Retrovirus-related Pol polyprotein from transposon 17.6-like protein"/>
    <property type="match status" value="1"/>
</dbReference>
<keyword evidence="1" id="KW-0808">Transferase</keyword>
<organism evidence="8 9">
    <name type="scientific">Cajanus cajan</name>
    <name type="common">Pigeon pea</name>
    <name type="synonym">Cajanus indicus</name>
    <dbReference type="NCBI Taxonomy" id="3821"/>
    <lineage>
        <taxon>Eukaryota</taxon>
        <taxon>Viridiplantae</taxon>
        <taxon>Streptophyta</taxon>
        <taxon>Embryophyta</taxon>
        <taxon>Tracheophyta</taxon>
        <taxon>Spermatophyta</taxon>
        <taxon>Magnoliopsida</taxon>
        <taxon>eudicotyledons</taxon>
        <taxon>Gunneridae</taxon>
        <taxon>Pentapetalae</taxon>
        <taxon>rosids</taxon>
        <taxon>fabids</taxon>
        <taxon>Fabales</taxon>
        <taxon>Fabaceae</taxon>
        <taxon>Papilionoideae</taxon>
        <taxon>50 kb inversion clade</taxon>
        <taxon>NPAAA clade</taxon>
        <taxon>indigoferoid/millettioid clade</taxon>
        <taxon>Phaseoleae</taxon>
        <taxon>Cajanus</taxon>
    </lineage>
</organism>
<dbReference type="Gene3D" id="3.10.20.370">
    <property type="match status" value="1"/>
</dbReference>
<keyword evidence="9" id="KW-1185">Reference proteome</keyword>
<accession>A0A151R2X6</accession>
<evidence type="ECO:0000313" key="8">
    <source>
        <dbReference type="EMBL" id="KYP36900.1"/>
    </source>
</evidence>
<keyword evidence="6" id="KW-0695">RNA-directed DNA polymerase</keyword>
<evidence type="ECO:0000256" key="4">
    <source>
        <dbReference type="ARBA" id="ARBA00022759"/>
    </source>
</evidence>
<keyword evidence="3" id="KW-0540">Nuclease</keyword>
<dbReference type="Pfam" id="PF17917">
    <property type="entry name" value="RT_RNaseH"/>
    <property type="match status" value="1"/>
</dbReference>
<keyword evidence="2" id="KW-0548">Nucleotidyltransferase</keyword>
<dbReference type="SUPFAM" id="SSF56672">
    <property type="entry name" value="DNA/RNA polymerases"/>
    <property type="match status" value="1"/>
</dbReference>